<accession>A0ACB9QAA3</accession>
<proteinExistence type="predicted"/>
<protein>
    <submittedName>
        <fullName evidence="1">Uncharacterized protein</fullName>
    </submittedName>
</protein>
<organism evidence="1 2">
    <name type="scientific">Bauhinia variegata</name>
    <name type="common">Purple orchid tree</name>
    <name type="synonym">Phanera variegata</name>
    <dbReference type="NCBI Taxonomy" id="167791"/>
    <lineage>
        <taxon>Eukaryota</taxon>
        <taxon>Viridiplantae</taxon>
        <taxon>Streptophyta</taxon>
        <taxon>Embryophyta</taxon>
        <taxon>Tracheophyta</taxon>
        <taxon>Spermatophyta</taxon>
        <taxon>Magnoliopsida</taxon>
        <taxon>eudicotyledons</taxon>
        <taxon>Gunneridae</taxon>
        <taxon>Pentapetalae</taxon>
        <taxon>rosids</taxon>
        <taxon>fabids</taxon>
        <taxon>Fabales</taxon>
        <taxon>Fabaceae</taxon>
        <taxon>Cercidoideae</taxon>
        <taxon>Cercideae</taxon>
        <taxon>Bauhiniinae</taxon>
        <taxon>Bauhinia</taxon>
    </lineage>
</organism>
<sequence>MAYILESIIAGSEYQASRMVRVHVFHILLFSYLVSLLLSNGEGRGKCPSSFNCGDLGTIQFPFTTIERPDCGILALHGCGDDSGIQLKEGELYDVIHIDHFTIFVRDYSLHKSLQSRSCEIFNSKFTPNLPPTSPLASFDMKYNVTMFRCDKSLHIPLPKLLFNYTNCSSYNIYYFRRKLELPGSYKPPSSFTGCSTIQLPVKNEDDNNDPFTFLTADVPIEVRLSDECAKCYHHDRGLCQLDSEGKFLCAKEDSRPVKKLIIIATATSAAGVAVLMMFLSCCFRRKIYSWTSLSFHKKENQMNKMIEVLLKENGHLPIRSCRSCSADGLPDLLPQKKDLLFNIPF</sequence>
<keyword evidence="2" id="KW-1185">Reference proteome</keyword>
<dbReference type="Proteomes" id="UP000828941">
    <property type="component" value="Chromosome 1"/>
</dbReference>
<name>A0ACB9QAA3_BAUVA</name>
<dbReference type="EMBL" id="CM039426">
    <property type="protein sequence ID" value="KAI4357758.1"/>
    <property type="molecule type" value="Genomic_DNA"/>
</dbReference>
<reference evidence="1 2" key="1">
    <citation type="journal article" date="2022" name="DNA Res.">
        <title>Chromosomal-level genome assembly of the orchid tree Bauhinia variegata (Leguminosae; Cercidoideae) supports the allotetraploid origin hypothesis of Bauhinia.</title>
        <authorList>
            <person name="Zhong Y."/>
            <person name="Chen Y."/>
            <person name="Zheng D."/>
            <person name="Pang J."/>
            <person name="Liu Y."/>
            <person name="Luo S."/>
            <person name="Meng S."/>
            <person name="Qian L."/>
            <person name="Wei D."/>
            <person name="Dai S."/>
            <person name="Zhou R."/>
        </authorList>
    </citation>
    <scope>NUCLEOTIDE SEQUENCE [LARGE SCALE GENOMIC DNA]</scope>
    <source>
        <strain evidence="1">BV-YZ2020</strain>
    </source>
</reference>
<evidence type="ECO:0000313" key="1">
    <source>
        <dbReference type="EMBL" id="KAI4357758.1"/>
    </source>
</evidence>
<gene>
    <name evidence="1" type="ORF">L6164_001687</name>
</gene>
<evidence type="ECO:0000313" key="2">
    <source>
        <dbReference type="Proteomes" id="UP000828941"/>
    </source>
</evidence>
<comment type="caution">
    <text evidence="1">The sequence shown here is derived from an EMBL/GenBank/DDBJ whole genome shotgun (WGS) entry which is preliminary data.</text>
</comment>